<dbReference type="Pfam" id="PF03466">
    <property type="entry name" value="LysR_substrate"/>
    <property type="match status" value="1"/>
</dbReference>
<comment type="similarity">
    <text evidence="1">Belongs to the LysR transcriptional regulatory family.</text>
</comment>
<dbReference type="Gene3D" id="1.10.10.10">
    <property type="entry name" value="Winged helix-like DNA-binding domain superfamily/Winged helix DNA-binding domain"/>
    <property type="match status" value="1"/>
</dbReference>
<evidence type="ECO:0000256" key="2">
    <source>
        <dbReference type="ARBA" id="ARBA00023015"/>
    </source>
</evidence>
<dbReference type="InterPro" id="IPR005119">
    <property type="entry name" value="LysR_subst-bd"/>
</dbReference>
<evidence type="ECO:0000256" key="4">
    <source>
        <dbReference type="ARBA" id="ARBA00023163"/>
    </source>
</evidence>
<feature type="domain" description="HTH lysR-type" evidence="5">
    <location>
        <begin position="6"/>
        <end position="63"/>
    </location>
</feature>
<dbReference type="PANTHER" id="PTHR30419">
    <property type="entry name" value="HTH-TYPE TRANSCRIPTIONAL REGULATOR YBHD"/>
    <property type="match status" value="1"/>
</dbReference>
<dbReference type="GO" id="GO:0005829">
    <property type="term" value="C:cytosol"/>
    <property type="evidence" value="ECO:0007669"/>
    <property type="project" value="TreeGrafter"/>
</dbReference>
<gene>
    <name evidence="6" type="ORF">GCM10017083_07730</name>
</gene>
<evidence type="ECO:0000313" key="6">
    <source>
        <dbReference type="EMBL" id="GHD42565.1"/>
    </source>
</evidence>
<keyword evidence="2" id="KW-0805">Transcription regulation</keyword>
<evidence type="ECO:0000259" key="5">
    <source>
        <dbReference type="PROSITE" id="PS50931"/>
    </source>
</evidence>
<dbReference type="AlphaFoldDB" id="A0A918XPM5"/>
<evidence type="ECO:0000256" key="1">
    <source>
        <dbReference type="ARBA" id="ARBA00009437"/>
    </source>
</evidence>
<reference evidence="6" key="2">
    <citation type="submission" date="2020-09" db="EMBL/GenBank/DDBJ databases">
        <authorList>
            <person name="Sun Q."/>
            <person name="Kim S."/>
        </authorList>
    </citation>
    <scope>NUCLEOTIDE SEQUENCE</scope>
    <source>
        <strain evidence="6">KCTC 42651</strain>
    </source>
</reference>
<dbReference type="InterPro" id="IPR050950">
    <property type="entry name" value="HTH-type_LysR_regulators"/>
</dbReference>
<organism evidence="6 7">
    <name type="scientific">Thalassobaculum fulvum</name>
    <dbReference type="NCBI Taxonomy" id="1633335"/>
    <lineage>
        <taxon>Bacteria</taxon>
        <taxon>Pseudomonadati</taxon>
        <taxon>Pseudomonadota</taxon>
        <taxon>Alphaproteobacteria</taxon>
        <taxon>Rhodospirillales</taxon>
        <taxon>Thalassobaculaceae</taxon>
        <taxon>Thalassobaculum</taxon>
    </lineage>
</organism>
<dbReference type="FunFam" id="1.10.10.10:FF:000001">
    <property type="entry name" value="LysR family transcriptional regulator"/>
    <property type="match status" value="1"/>
</dbReference>
<accession>A0A918XPM5</accession>
<keyword evidence="7" id="KW-1185">Reference proteome</keyword>
<dbReference type="GO" id="GO:0003677">
    <property type="term" value="F:DNA binding"/>
    <property type="evidence" value="ECO:0007669"/>
    <property type="project" value="UniProtKB-KW"/>
</dbReference>
<dbReference type="SUPFAM" id="SSF53850">
    <property type="entry name" value="Periplasmic binding protein-like II"/>
    <property type="match status" value="1"/>
</dbReference>
<dbReference type="InterPro" id="IPR000847">
    <property type="entry name" value="LysR_HTH_N"/>
</dbReference>
<reference evidence="6" key="1">
    <citation type="journal article" date="2014" name="Int. J. Syst. Evol. Microbiol.">
        <title>Complete genome sequence of Corynebacterium casei LMG S-19264T (=DSM 44701T), isolated from a smear-ripened cheese.</title>
        <authorList>
            <consortium name="US DOE Joint Genome Institute (JGI-PGF)"/>
            <person name="Walter F."/>
            <person name="Albersmeier A."/>
            <person name="Kalinowski J."/>
            <person name="Ruckert C."/>
        </authorList>
    </citation>
    <scope>NUCLEOTIDE SEQUENCE</scope>
    <source>
        <strain evidence="6">KCTC 42651</strain>
    </source>
</reference>
<dbReference type="InterPro" id="IPR036390">
    <property type="entry name" value="WH_DNA-bd_sf"/>
</dbReference>
<proteinExistence type="inferred from homology"/>
<evidence type="ECO:0000256" key="3">
    <source>
        <dbReference type="ARBA" id="ARBA00023125"/>
    </source>
</evidence>
<dbReference type="Gene3D" id="3.40.190.290">
    <property type="match status" value="1"/>
</dbReference>
<dbReference type="SUPFAM" id="SSF46785">
    <property type="entry name" value="Winged helix' DNA-binding domain"/>
    <property type="match status" value="1"/>
</dbReference>
<dbReference type="Proteomes" id="UP000630353">
    <property type="component" value="Unassembled WGS sequence"/>
</dbReference>
<evidence type="ECO:0000313" key="7">
    <source>
        <dbReference type="Proteomes" id="UP000630353"/>
    </source>
</evidence>
<dbReference type="EMBL" id="BMZS01000002">
    <property type="protein sequence ID" value="GHD42565.1"/>
    <property type="molecule type" value="Genomic_DNA"/>
</dbReference>
<dbReference type="RefSeq" id="WP_189987619.1">
    <property type="nucleotide sequence ID" value="NZ_BMZS01000002.1"/>
</dbReference>
<keyword evidence="3" id="KW-0238">DNA-binding</keyword>
<name>A0A918XPM5_9PROT</name>
<dbReference type="PROSITE" id="PS50931">
    <property type="entry name" value="HTH_LYSR"/>
    <property type="match status" value="1"/>
</dbReference>
<dbReference type="Pfam" id="PF00126">
    <property type="entry name" value="HTH_1"/>
    <property type="match status" value="1"/>
</dbReference>
<dbReference type="InterPro" id="IPR036388">
    <property type="entry name" value="WH-like_DNA-bd_sf"/>
</dbReference>
<sequence>MPLSRFTLRQFEAFVTVAETLSFTEAGNRMGLTPSAVSQLVVELENSLGLRLFDRSTRKVELSGPGRELLSSAEAVLRYAGLAEIAAEDLRNQAAGMIRVAAPQVIAGMMLPRIIEPYAKRHPKVVVAIRDAAVERLVDVVATGEVDLSIGPDRPHGDDVERLPLFDSPWVLWCAPEHGLAGKPVVEWEDLRGLPMVAAGRDHERSVARMRSNLPEEERITPSQVVDHISTALGIAAVGPAVTLSPAYVGILARRLGLVMKRIVEPESIRQVCLYRSTRRALSPAAEGFAKHLTDWIEANVGEFDSA</sequence>
<comment type="caution">
    <text evidence="6">The sequence shown here is derived from an EMBL/GenBank/DDBJ whole genome shotgun (WGS) entry which is preliminary data.</text>
</comment>
<keyword evidence="4" id="KW-0804">Transcription</keyword>
<protein>
    <submittedName>
        <fullName evidence="6">LysR family transcriptional regulator</fullName>
    </submittedName>
</protein>
<dbReference type="PANTHER" id="PTHR30419:SF30">
    <property type="entry name" value="LYSR FAMILY TRANSCRIPTIONAL REGULATOR"/>
    <property type="match status" value="1"/>
</dbReference>
<dbReference type="GO" id="GO:0003700">
    <property type="term" value="F:DNA-binding transcription factor activity"/>
    <property type="evidence" value="ECO:0007669"/>
    <property type="project" value="InterPro"/>
</dbReference>